<dbReference type="InterPro" id="IPR051697">
    <property type="entry name" value="Patched_domain-protein"/>
</dbReference>
<evidence type="ECO:0000313" key="4">
    <source>
        <dbReference type="WBParaSite" id="Csp11.Scaffold556.g3764.t1"/>
    </source>
</evidence>
<protein>
    <submittedName>
        <fullName evidence="4">SSD domain-containing protein</fullName>
    </submittedName>
</protein>
<proteinExistence type="predicted"/>
<name>A0A1I7T9K1_9PELO</name>
<dbReference type="eggNOG" id="KOG1934">
    <property type="taxonomic scope" value="Eukaryota"/>
</dbReference>
<dbReference type="GO" id="GO:0006897">
    <property type="term" value="P:endocytosis"/>
    <property type="evidence" value="ECO:0007669"/>
    <property type="project" value="TreeGrafter"/>
</dbReference>
<dbReference type="Pfam" id="PF02355">
    <property type="entry name" value="SecD_SecF_C"/>
    <property type="match status" value="1"/>
</dbReference>
<reference evidence="4" key="1">
    <citation type="submission" date="2016-11" db="UniProtKB">
        <authorList>
            <consortium name="WormBaseParasite"/>
        </authorList>
    </citation>
    <scope>IDENTIFICATION</scope>
</reference>
<dbReference type="GO" id="GO:0030659">
    <property type="term" value="C:cytoplasmic vesicle membrane"/>
    <property type="evidence" value="ECO:0007669"/>
    <property type="project" value="TreeGrafter"/>
</dbReference>
<dbReference type="AlphaFoldDB" id="A0A1I7T9K1"/>
<dbReference type="InterPro" id="IPR048634">
    <property type="entry name" value="SecD_SecF_C"/>
</dbReference>
<dbReference type="PANTHER" id="PTHR10796">
    <property type="entry name" value="PATCHED-RELATED"/>
    <property type="match status" value="1"/>
</dbReference>
<dbReference type="STRING" id="1561998.A0A1I7T9K1"/>
<evidence type="ECO:0000256" key="1">
    <source>
        <dbReference type="SAM" id="Phobius"/>
    </source>
</evidence>
<dbReference type="Proteomes" id="UP000095282">
    <property type="component" value="Unplaced"/>
</dbReference>
<keyword evidence="1" id="KW-0472">Membrane</keyword>
<feature type="transmembrane region" description="Helical" evidence="1">
    <location>
        <begin position="275"/>
        <end position="294"/>
    </location>
</feature>
<dbReference type="GO" id="GO:0018996">
    <property type="term" value="P:molting cycle, collagen and cuticulin-based cuticle"/>
    <property type="evidence" value="ECO:0007669"/>
    <property type="project" value="TreeGrafter"/>
</dbReference>
<dbReference type="PANTHER" id="PTHR10796:SF105">
    <property type="entry name" value="SSD DOMAIN-CONTAINING PROTEIN"/>
    <property type="match status" value="1"/>
</dbReference>
<feature type="transmembrane region" description="Helical" evidence="1">
    <location>
        <begin position="173"/>
        <end position="195"/>
    </location>
</feature>
<evidence type="ECO:0000313" key="3">
    <source>
        <dbReference type="Proteomes" id="UP000095282"/>
    </source>
</evidence>
<feature type="transmembrane region" description="Helical" evidence="1">
    <location>
        <begin position="241"/>
        <end position="263"/>
    </location>
</feature>
<keyword evidence="3" id="KW-1185">Reference proteome</keyword>
<evidence type="ECO:0000259" key="2">
    <source>
        <dbReference type="Pfam" id="PF02355"/>
    </source>
</evidence>
<sequence>MLRMVHELESTPYSMGPNSTNFWLSEFNNYRQFFFQEDSKFYETLKSFLKVSFNNHWETDLVWDTPDKNSTVTIHLENELSMFFLQGGTMVEKFVFTTAFKISDWNVRTSLLLTWRNITSRYPEFEALVFDENNFYSDQMLELQSTILSSLGTAILTLITVCVLFIAESSIVFWVVCTLISMDIGTAGFLSLWGADLDPTTVVNILMSIGQCIDFATHVGYRIYRSEHSDPDERIKDAMGAIGWPVVQAGSSTLLAIVVMLMVPSSAVRMFARTSVLVVATGFFHGLIILPIIIRSFATNAKAHVPTHPH</sequence>
<dbReference type="Gene3D" id="1.20.1640.10">
    <property type="entry name" value="Multidrug efflux transporter AcrB transmembrane domain"/>
    <property type="match status" value="1"/>
</dbReference>
<dbReference type="SUPFAM" id="SSF82866">
    <property type="entry name" value="Multidrug efflux transporter AcrB transmembrane domain"/>
    <property type="match status" value="1"/>
</dbReference>
<feature type="transmembrane region" description="Helical" evidence="1">
    <location>
        <begin position="147"/>
        <end position="167"/>
    </location>
</feature>
<organism evidence="3 4">
    <name type="scientific">Caenorhabditis tropicalis</name>
    <dbReference type="NCBI Taxonomy" id="1561998"/>
    <lineage>
        <taxon>Eukaryota</taxon>
        <taxon>Metazoa</taxon>
        <taxon>Ecdysozoa</taxon>
        <taxon>Nematoda</taxon>
        <taxon>Chromadorea</taxon>
        <taxon>Rhabditida</taxon>
        <taxon>Rhabditina</taxon>
        <taxon>Rhabditomorpha</taxon>
        <taxon>Rhabditoidea</taxon>
        <taxon>Rhabditidae</taxon>
        <taxon>Peloderinae</taxon>
        <taxon>Caenorhabditis</taxon>
    </lineage>
</organism>
<dbReference type="GO" id="GO:0005886">
    <property type="term" value="C:plasma membrane"/>
    <property type="evidence" value="ECO:0007669"/>
    <property type="project" value="TreeGrafter"/>
</dbReference>
<keyword evidence="1" id="KW-0812">Transmembrane</keyword>
<dbReference type="WBParaSite" id="Csp11.Scaffold556.g3764.t1">
    <property type="protein sequence ID" value="Csp11.Scaffold556.g3764.t1"/>
    <property type="gene ID" value="Csp11.Scaffold556.g3764"/>
</dbReference>
<feature type="domain" description="Protein export membrane protein SecD/SecF C-terminal" evidence="2">
    <location>
        <begin position="143"/>
        <end position="287"/>
    </location>
</feature>
<keyword evidence="1" id="KW-1133">Transmembrane helix</keyword>
<accession>A0A1I7T9K1</accession>